<proteinExistence type="predicted"/>
<dbReference type="EMBL" id="JACOPR010000010">
    <property type="protein sequence ID" value="MBC5731828.1"/>
    <property type="molecule type" value="Genomic_DNA"/>
</dbReference>
<dbReference type="RefSeq" id="WP_186964268.1">
    <property type="nucleotide sequence ID" value="NZ_JACOPR010000010.1"/>
</dbReference>
<organism evidence="1 2">
    <name type="scientific">Pseudoflavonifractor hominis</name>
    <dbReference type="NCBI Taxonomy" id="2763059"/>
    <lineage>
        <taxon>Bacteria</taxon>
        <taxon>Bacillati</taxon>
        <taxon>Bacillota</taxon>
        <taxon>Clostridia</taxon>
        <taxon>Eubacteriales</taxon>
        <taxon>Oscillospiraceae</taxon>
        <taxon>Pseudoflavonifractor</taxon>
    </lineage>
</organism>
<dbReference type="InterPro" id="IPR014710">
    <property type="entry name" value="RmlC-like_jellyroll"/>
</dbReference>
<gene>
    <name evidence="1" type="ORF">H8S34_13465</name>
</gene>
<sequence length="199" mass="22535">MDMKGYVADILHVPASILTDDLLNEIEIHALPKGSFLIRQGEPQVYVSFLIDGIIRGFFLDANGQEVTDCFAFRTGAPAMPGPDITGPSPISIEALTDSTILTIPLSIVSYHLETSMELLKYAYNLLMESTKMHWELKIAMYQYTARERYQWFLQTYPGLIQKVSNKYIASFLGMNPSTLSRQRTALREKLVSDSYPER</sequence>
<reference evidence="1 2" key="1">
    <citation type="submission" date="2020-08" db="EMBL/GenBank/DDBJ databases">
        <title>Genome public.</title>
        <authorList>
            <person name="Liu C."/>
            <person name="Sun Q."/>
        </authorList>
    </citation>
    <scope>NUCLEOTIDE SEQUENCE [LARGE SCALE GENOMIC DNA]</scope>
    <source>
        <strain evidence="1 2">New-38</strain>
    </source>
</reference>
<dbReference type="InterPro" id="IPR000595">
    <property type="entry name" value="cNMP-bd_dom"/>
</dbReference>
<evidence type="ECO:0000313" key="1">
    <source>
        <dbReference type="EMBL" id="MBC5731828.1"/>
    </source>
</evidence>
<accession>A0ABR7HWE3</accession>
<name>A0ABR7HWE3_9FIRM</name>
<dbReference type="CDD" id="cd00038">
    <property type="entry name" value="CAP_ED"/>
    <property type="match status" value="1"/>
</dbReference>
<protein>
    <submittedName>
        <fullName evidence="1">Crp/Fnr family transcriptional regulator</fullName>
    </submittedName>
</protein>
<dbReference type="Gene3D" id="2.60.120.10">
    <property type="entry name" value="Jelly Rolls"/>
    <property type="match status" value="1"/>
</dbReference>
<comment type="caution">
    <text evidence="1">The sequence shown here is derived from an EMBL/GenBank/DDBJ whole genome shotgun (WGS) entry which is preliminary data.</text>
</comment>
<dbReference type="Proteomes" id="UP000660021">
    <property type="component" value="Unassembled WGS sequence"/>
</dbReference>
<dbReference type="InterPro" id="IPR018490">
    <property type="entry name" value="cNMP-bd_dom_sf"/>
</dbReference>
<dbReference type="SUPFAM" id="SSF51206">
    <property type="entry name" value="cAMP-binding domain-like"/>
    <property type="match status" value="1"/>
</dbReference>
<keyword evidence="2" id="KW-1185">Reference proteome</keyword>
<evidence type="ECO:0000313" key="2">
    <source>
        <dbReference type="Proteomes" id="UP000660021"/>
    </source>
</evidence>